<dbReference type="STRING" id="1797995.A2242_04560"/>
<reference evidence="2 3" key="1">
    <citation type="journal article" date="2016" name="Nat. Commun.">
        <title>Thousands of microbial genomes shed light on interconnected biogeochemical processes in an aquifer system.</title>
        <authorList>
            <person name="Anantharaman K."/>
            <person name="Brown C.T."/>
            <person name="Hug L.A."/>
            <person name="Sharon I."/>
            <person name="Castelle C.J."/>
            <person name="Probst A.J."/>
            <person name="Thomas B.C."/>
            <person name="Singh A."/>
            <person name="Wilkins M.J."/>
            <person name="Karaoz U."/>
            <person name="Brodie E.L."/>
            <person name="Williams K.H."/>
            <person name="Hubbard S.S."/>
            <person name="Banfield J.F."/>
        </authorList>
    </citation>
    <scope>NUCLEOTIDE SEQUENCE [LARGE SCALE GENOMIC DNA]</scope>
</reference>
<dbReference type="InterPro" id="IPR001173">
    <property type="entry name" value="Glyco_trans_2-like"/>
</dbReference>
<feature type="domain" description="Glycosyltransferase 2-like" evidence="1">
    <location>
        <begin position="7"/>
        <end position="126"/>
    </location>
</feature>
<organism evidence="2 3">
    <name type="scientific">Candidatus Falkowbacteria bacterium RIFOXYA2_FULL_47_9</name>
    <dbReference type="NCBI Taxonomy" id="1797995"/>
    <lineage>
        <taxon>Bacteria</taxon>
        <taxon>Candidatus Falkowiibacteriota</taxon>
    </lineage>
</organism>
<sequence>MNKIPCSISILTLNSGKNLRRCLESVKDFDDVYILDGNSTDDTIAIAQEFDVPVYKQYDTDEKNVRIKDFTEMRKKADSLRKHDWLLLVDSDEYLSAGFVAEVRSVLNANPDVKTAYYVVKKVIMGNRIIEHSFHESSYILRLYNMQSGAAWKGSKMVHEKLYLPDDVKIVKLTQPCYSYFIPSYREAVKKDNYYLFLTRQKMFAPGASRTAKMVLVSASLRNFLRAGNVVYKSLKVYCRHGFRYSLPPQHVWRYVRYHVIISYYRFRQIFH</sequence>
<dbReference type="Proteomes" id="UP000178925">
    <property type="component" value="Unassembled WGS sequence"/>
</dbReference>
<gene>
    <name evidence="2" type="ORF">A2242_04560</name>
</gene>
<dbReference type="Gene3D" id="3.90.550.10">
    <property type="entry name" value="Spore Coat Polysaccharide Biosynthesis Protein SpsA, Chain A"/>
    <property type="match status" value="1"/>
</dbReference>
<evidence type="ECO:0000313" key="2">
    <source>
        <dbReference type="EMBL" id="OGF27366.1"/>
    </source>
</evidence>
<dbReference type="PANTHER" id="PTHR43630">
    <property type="entry name" value="POLY-BETA-1,6-N-ACETYL-D-GLUCOSAMINE SYNTHASE"/>
    <property type="match status" value="1"/>
</dbReference>
<dbReference type="AlphaFoldDB" id="A0A1F5SLF3"/>
<dbReference type="InterPro" id="IPR029044">
    <property type="entry name" value="Nucleotide-diphossugar_trans"/>
</dbReference>
<evidence type="ECO:0000259" key="1">
    <source>
        <dbReference type="Pfam" id="PF00535"/>
    </source>
</evidence>
<accession>A0A1F5SLF3</accession>
<evidence type="ECO:0000313" key="3">
    <source>
        <dbReference type="Proteomes" id="UP000178925"/>
    </source>
</evidence>
<dbReference type="SUPFAM" id="SSF53448">
    <property type="entry name" value="Nucleotide-diphospho-sugar transferases"/>
    <property type="match status" value="1"/>
</dbReference>
<proteinExistence type="predicted"/>
<dbReference type="Pfam" id="PF00535">
    <property type="entry name" value="Glycos_transf_2"/>
    <property type="match status" value="1"/>
</dbReference>
<dbReference type="PANTHER" id="PTHR43630:SF2">
    <property type="entry name" value="GLYCOSYLTRANSFERASE"/>
    <property type="match status" value="1"/>
</dbReference>
<dbReference type="EMBL" id="MFGC01000025">
    <property type="protein sequence ID" value="OGF27366.1"/>
    <property type="molecule type" value="Genomic_DNA"/>
</dbReference>
<protein>
    <recommendedName>
        <fullName evidence="1">Glycosyltransferase 2-like domain-containing protein</fullName>
    </recommendedName>
</protein>
<comment type="caution">
    <text evidence="2">The sequence shown here is derived from an EMBL/GenBank/DDBJ whole genome shotgun (WGS) entry which is preliminary data.</text>
</comment>
<name>A0A1F5SLF3_9BACT</name>